<dbReference type="Proteomes" id="UP001057580">
    <property type="component" value="Chromosome"/>
</dbReference>
<evidence type="ECO:0000313" key="2">
    <source>
        <dbReference type="Proteomes" id="UP001057580"/>
    </source>
</evidence>
<evidence type="ECO:0000313" key="1">
    <source>
        <dbReference type="EMBL" id="UWM55723.1"/>
    </source>
</evidence>
<gene>
    <name evidence="1" type="ORF">N0B31_05415</name>
</gene>
<dbReference type="RefSeq" id="WP_260594834.1">
    <property type="nucleotide sequence ID" value="NZ_CP104003.1"/>
</dbReference>
<dbReference type="EMBL" id="CP104003">
    <property type="protein sequence ID" value="UWM55723.1"/>
    <property type="molecule type" value="Genomic_DNA"/>
</dbReference>
<protein>
    <submittedName>
        <fullName evidence="1">Uncharacterized protein</fullName>
    </submittedName>
</protein>
<proteinExistence type="predicted"/>
<dbReference type="KEGG" id="ssai:N0B31_05415"/>
<dbReference type="AlphaFoldDB" id="A0A9E7R5H8"/>
<accession>A0A9E7R5H8</accession>
<reference evidence="1" key="1">
    <citation type="submission" date="2022-09" db="EMBL/GenBank/DDBJ databases">
        <title>Diverse halophilic archaea isolated from saline environments.</title>
        <authorList>
            <person name="Cui H.-L."/>
        </authorList>
    </citation>
    <scope>NUCLEOTIDE SEQUENCE</scope>
    <source>
        <strain evidence="1">ZS-35-S2</strain>
    </source>
</reference>
<dbReference type="GeneID" id="74941839"/>
<keyword evidence="2" id="KW-1185">Reference proteome</keyword>
<organism evidence="1 2">
    <name type="scientific">Salinirubellus salinus</name>
    <dbReference type="NCBI Taxonomy" id="1364945"/>
    <lineage>
        <taxon>Archaea</taxon>
        <taxon>Methanobacteriati</taxon>
        <taxon>Methanobacteriota</taxon>
        <taxon>Stenosarchaea group</taxon>
        <taxon>Halobacteria</taxon>
        <taxon>Halobacteriales</taxon>
        <taxon>Natronomonadaceae</taxon>
        <taxon>Salinirubellus</taxon>
    </lineage>
</organism>
<name>A0A9E7R5H8_9EURY</name>
<sequence>MSFESYDCANCGESFSAYPDANATDGPYCSPRCEREGEGL</sequence>